<sequence>MHHVVPATGWRINGHPARLLIWSLEEWEHLEVRPIDAQFHPFGVWCALRLTD</sequence>
<dbReference type="EMBL" id="JARRAG010000002">
    <property type="protein sequence ID" value="MDG3005143.1"/>
    <property type="molecule type" value="Genomic_DNA"/>
</dbReference>
<evidence type="ECO:0000313" key="1">
    <source>
        <dbReference type="EMBL" id="MDG3005143.1"/>
    </source>
</evidence>
<protein>
    <submittedName>
        <fullName evidence="1">Uncharacterized protein</fullName>
    </submittedName>
</protein>
<gene>
    <name evidence="1" type="ORF">PZE19_15245</name>
</gene>
<comment type="caution">
    <text evidence="1">The sequence shown here is derived from an EMBL/GenBank/DDBJ whole genome shotgun (WGS) entry which is preliminary data.</text>
</comment>
<accession>A0ABT6FCM4</accession>
<dbReference type="RefSeq" id="WP_277861490.1">
    <property type="nucleotide sequence ID" value="NZ_JARRAG010000002.1"/>
</dbReference>
<name>A0ABT6FCM4_9BACT</name>
<organism evidence="1 2">
    <name type="scientific">Paludisphaera mucosa</name>
    <dbReference type="NCBI Taxonomy" id="3030827"/>
    <lineage>
        <taxon>Bacteria</taxon>
        <taxon>Pseudomonadati</taxon>
        <taxon>Planctomycetota</taxon>
        <taxon>Planctomycetia</taxon>
        <taxon>Isosphaerales</taxon>
        <taxon>Isosphaeraceae</taxon>
        <taxon>Paludisphaera</taxon>
    </lineage>
</organism>
<keyword evidence="2" id="KW-1185">Reference proteome</keyword>
<dbReference type="Proteomes" id="UP001216907">
    <property type="component" value="Unassembled WGS sequence"/>
</dbReference>
<evidence type="ECO:0000313" key="2">
    <source>
        <dbReference type="Proteomes" id="UP001216907"/>
    </source>
</evidence>
<reference evidence="1 2" key="1">
    <citation type="submission" date="2023-03" db="EMBL/GenBank/DDBJ databases">
        <title>Paludisphaera mucosa sp. nov. a novel planctomycete from northern fen.</title>
        <authorList>
            <person name="Ivanova A."/>
        </authorList>
    </citation>
    <scope>NUCLEOTIDE SEQUENCE [LARGE SCALE GENOMIC DNA]</scope>
    <source>
        <strain evidence="1 2">Pla2</strain>
    </source>
</reference>
<proteinExistence type="predicted"/>